<evidence type="ECO:0000256" key="5">
    <source>
        <dbReference type="ARBA" id="ARBA00048763"/>
    </source>
</evidence>
<dbReference type="CDD" id="cd00201">
    <property type="entry name" value="WW"/>
    <property type="match status" value="1"/>
</dbReference>
<dbReference type="Pfam" id="PF09445">
    <property type="entry name" value="Methyltransf_15"/>
    <property type="match status" value="1"/>
</dbReference>
<dbReference type="Gramene" id="RZC45663">
    <property type="protein sequence ID" value="RZC45663"/>
    <property type="gene ID" value="C5167_038624"/>
</dbReference>
<dbReference type="GO" id="GO:0005634">
    <property type="term" value="C:nucleus"/>
    <property type="evidence" value="ECO:0007669"/>
    <property type="project" value="TreeGrafter"/>
</dbReference>
<evidence type="ECO:0000256" key="8">
    <source>
        <dbReference type="SAM" id="MobiDB-lite"/>
    </source>
</evidence>
<evidence type="ECO:0000256" key="1">
    <source>
        <dbReference type="ARBA" id="ARBA00018517"/>
    </source>
</evidence>
<dbReference type="InterPro" id="IPR029063">
    <property type="entry name" value="SAM-dependent_MTases_sf"/>
</dbReference>
<comment type="catalytic activity">
    <reaction evidence="3">
        <text>a 5'-end (N(2),N(7)-dimethyl 5'-triphosphoguanosine)-ribonucleoside in snoRNA + S-adenosyl-L-methionine = a 5'-end (N(2),N(2),N(7)-trimethyl 5'-triphosphoguanosine)-ribonucleoside in snoRNA + S-adenosyl-L-homocysteine + H(+)</text>
        <dbReference type="Rhea" id="RHEA:78507"/>
        <dbReference type="Rhea" id="RHEA-COMP:19088"/>
        <dbReference type="Rhea" id="RHEA-COMP:19090"/>
        <dbReference type="ChEBI" id="CHEBI:15378"/>
        <dbReference type="ChEBI" id="CHEBI:57856"/>
        <dbReference type="ChEBI" id="CHEBI:59789"/>
        <dbReference type="ChEBI" id="CHEBI:167623"/>
        <dbReference type="ChEBI" id="CHEBI:172880"/>
    </reaction>
    <physiologicalReaction direction="left-to-right" evidence="3">
        <dbReference type="Rhea" id="RHEA:78508"/>
    </physiologicalReaction>
</comment>
<dbReference type="PROSITE" id="PS50020">
    <property type="entry name" value="WW_DOMAIN_2"/>
    <property type="match status" value="1"/>
</dbReference>
<comment type="similarity">
    <text evidence="2">Belongs to the methyltransferase superfamily. Trimethylguanosine synthase family.</text>
</comment>
<dbReference type="InterPro" id="IPR001202">
    <property type="entry name" value="WW_dom"/>
</dbReference>
<dbReference type="InterPro" id="IPR036020">
    <property type="entry name" value="WW_dom_sf"/>
</dbReference>
<evidence type="ECO:0000256" key="7">
    <source>
        <dbReference type="ARBA" id="ARBA00049790"/>
    </source>
</evidence>
<dbReference type="InterPro" id="IPR019012">
    <property type="entry name" value="RNA_cap_Gua-N2-MeTrfase"/>
</dbReference>
<sequence>MDSIVELESSAIKDLGSLFEFTQVFLWDDNTFTEEILEVSSSHDNHECFTQHINFRQCITGSNLVPERSDLYLTEEMELTKQMNSMGLPMSFNTSKKRFSTTKAKRKGDVAKSLYAYEENEEELIDVFRVSGGEVASPVSILENAKNSSHSCSENVGDHYTIPGDEGLYDTCSEIHKGVGEGVPSGMENSGIDDILRGSIILKGHMEVDGRSTNKGADYPPCCALHAPSDEGSSYCISKGTSSSVDKVEACMIHDTLPDSTLSMGDIEVDVNPINSNAENSPPDVLKDADLVNNQLVEHKGLEDPFVAYHDQGEQVLCIDISTKQPYSATSGVYFQSSAFADHHRENSSSLADHHNENKSSKVNGDGDWRVCWDTYYMRNYFYNMKTQESTWDPPPGVEYVGFSENSGVEVSLCSFADNPEAVDSLYNEQTQLGSEEISRSDMEFGFLNSGIDQSDVYENLDMPEKGFSHDEVHKSCHLATVPSPVIDSFAALNEAVSEENGNTWTVASSKMKKKARRNRSQRKKFQQDTEELQLEEVPEACPADMMKYWCQRYSLFSRFDDGIKMDREGWFSVTPELLARYHASRCGHGIVVDCFTGVGGNAIQLAKRSNHVIAVDIDPQKIAHAQHNAAIYGVQDKIDFVVGDFFVLAPKLKADVVFMSPPWGGPDYAKSQTYDIRTMLQPRDGFLLFNAAREIAPRLVMFLPRNVDLNQLAELSLSTHPPWSLQVEKNFLNGKLKAITAYFNHPPV</sequence>
<dbReference type="PROSITE" id="PS01159">
    <property type="entry name" value="WW_DOMAIN_1"/>
    <property type="match status" value="1"/>
</dbReference>
<evidence type="ECO:0000256" key="4">
    <source>
        <dbReference type="ARBA" id="ARBA00048740"/>
    </source>
</evidence>
<dbReference type="OMA" id="VPANCID"/>
<dbReference type="AlphaFoldDB" id="A0A4Y7I9Q3"/>
<comment type="catalytic activity">
    <reaction evidence="5">
        <text>a 5'-end (N(2),N(7)-dimethyl 5'-triphosphoguanosine)-ribonucleoside in snRNA + S-adenosyl-L-methionine = a 5'-end (N(2),N(2),N(7)-trimethyl 5'-triphosphoguanosine)-ribonucleoside in snRNA + S-adenosyl-L-homocysteine + H(+)</text>
        <dbReference type="Rhea" id="RHEA:78479"/>
        <dbReference type="Rhea" id="RHEA-COMP:19087"/>
        <dbReference type="Rhea" id="RHEA-COMP:19089"/>
        <dbReference type="ChEBI" id="CHEBI:15378"/>
        <dbReference type="ChEBI" id="CHEBI:57856"/>
        <dbReference type="ChEBI" id="CHEBI:59789"/>
        <dbReference type="ChEBI" id="CHEBI:167623"/>
        <dbReference type="ChEBI" id="CHEBI:172880"/>
    </reaction>
    <physiologicalReaction direction="left-to-right" evidence="5">
        <dbReference type="Rhea" id="RHEA:78480"/>
    </physiologicalReaction>
</comment>
<gene>
    <name evidence="10" type="ORF">C5167_038624</name>
</gene>
<organism evidence="10 11">
    <name type="scientific">Papaver somniferum</name>
    <name type="common">Opium poppy</name>
    <dbReference type="NCBI Taxonomy" id="3469"/>
    <lineage>
        <taxon>Eukaryota</taxon>
        <taxon>Viridiplantae</taxon>
        <taxon>Streptophyta</taxon>
        <taxon>Embryophyta</taxon>
        <taxon>Tracheophyta</taxon>
        <taxon>Spermatophyta</taxon>
        <taxon>Magnoliopsida</taxon>
        <taxon>Ranunculales</taxon>
        <taxon>Papaveraceae</taxon>
        <taxon>Papaveroideae</taxon>
        <taxon>Papaver</taxon>
    </lineage>
</organism>
<protein>
    <recommendedName>
        <fullName evidence="1">Trimethylguanosine synthase</fullName>
    </recommendedName>
    <alternativeName>
        <fullName evidence="7">Cap-specific guanine-N(2) methyltransferase</fullName>
    </alternativeName>
</protein>
<dbReference type="OrthoDB" id="194443at2759"/>
<dbReference type="SMART" id="SM00456">
    <property type="entry name" value="WW"/>
    <property type="match status" value="1"/>
</dbReference>
<dbReference type="Proteomes" id="UP000316621">
    <property type="component" value="Chromosome 1"/>
</dbReference>
<dbReference type="Gene3D" id="2.20.70.10">
    <property type="match status" value="1"/>
</dbReference>
<proteinExistence type="inferred from homology"/>
<evidence type="ECO:0000313" key="11">
    <source>
        <dbReference type="Proteomes" id="UP000316621"/>
    </source>
</evidence>
<comment type="catalytic activity">
    <reaction evidence="6">
        <text>a 5'-end (N(7)-methyl 5'-triphosphoguanosine)-ribonucleoside in snRNA + S-adenosyl-L-methionine = a 5'-end (N(2),N(7)-dimethyl 5'-triphosphoguanosine)-ribonucleoside in snRNA + S-adenosyl-L-homocysteine + H(+)</text>
        <dbReference type="Rhea" id="RHEA:78471"/>
        <dbReference type="Rhea" id="RHEA-COMP:19085"/>
        <dbReference type="Rhea" id="RHEA-COMP:19087"/>
        <dbReference type="ChEBI" id="CHEBI:15378"/>
        <dbReference type="ChEBI" id="CHEBI:57856"/>
        <dbReference type="ChEBI" id="CHEBI:59789"/>
        <dbReference type="ChEBI" id="CHEBI:156461"/>
        <dbReference type="ChEBI" id="CHEBI:172880"/>
    </reaction>
    <physiologicalReaction direction="left-to-right" evidence="6">
        <dbReference type="Rhea" id="RHEA:78472"/>
    </physiologicalReaction>
</comment>
<feature type="compositionally biased region" description="Basic residues" evidence="8">
    <location>
        <begin position="511"/>
        <end position="525"/>
    </location>
</feature>
<dbReference type="Gene3D" id="3.40.50.150">
    <property type="entry name" value="Vaccinia Virus protein VP39"/>
    <property type="match status" value="1"/>
</dbReference>
<evidence type="ECO:0000313" key="10">
    <source>
        <dbReference type="EMBL" id="RZC45663.1"/>
    </source>
</evidence>
<feature type="domain" description="WW" evidence="9">
    <location>
        <begin position="369"/>
        <end position="397"/>
    </location>
</feature>
<evidence type="ECO:0000259" key="9">
    <source>
        <dbReference type="PROSITE" id="PS50020"/>
    </source>
</evidence>
<accession>A0A4Y7I9Q3</accession>
<keyword evidence="11" id="KW-1185">Reference proteome</keyword>
<dbReference type="SUPFAM" id="SSF53335">
    <property type="entry name" value="S-adenosyl-L-methionine-dependent methyltransferases"/>
    <property type="match status" value="1"/>
</dbReference>
<evidence type="ECO:0000256" key="2">
    <source>
        <dbReference type="ARBA" id="ARBA00025783"/>
    </source>
</evidence>
<dbReference type="PANTHER" id="PTHR14741">
    <property type="entry name" value="S-ADENOSYLMETHIONINE-DEPENDENT METHYLTRANSFERASE RELATED"/>
    <property type="match status" value="1"/>
</dbReference>
<dbReference type="GO" id="GO:0071164">
    <property type="term" value="F:RNA cap trimethylguanosine synthase activity"/>
    <property type="evidence" value="ECO:0007669"/>
    <property type="project" value="TreeGrafter"/>
</dbReference>
<dbReference type="SUPFAM" id="SSF51045">
    <property type="entry name" value="WW domain"/>
    <property type="match status" value="1"/>
</dbReference>
<name>A0A4Y7I9Q3_PAPSO</name>
<feature type="region of interest" description="Disordered" evidence="8">
    <location>
        <begin position="510"/>
        <end position="532"/>
    </location>
</feature>
<reference evidence="10 11" key="1">
    <citation type="journal article" date="2018" name="Science">
        <title>The opium poppy genome and morphinan production.</title>
        <authorList>
            <person name="Guo L."/>
            <person name="Winzer T."/>
            <person name="Yang X."/>
            <person name="Li Y."/>
            <person name="Ning Z."/>
            <person name="He Z."/>
            <person name="Teodor R."/>
            <person name="Lu Y."/>
            <person name="Bowser T.A."/>
            <person name="Graham I.A."/>
            <person name="Ye K."/>
        </authorList>
    </citation>
    <scope>NUCLEOTIDE SEQUENCE [LARGE SCALE GENOMIC DNA]</scope>
    <source>
        <strain evidence="11">cv. HN1</strain>
        <tissue evidence="10">Leaves</tissue>
    </source>
</reference>
<dbReference type="CDD" id="cd02440">
    <property type="entry name" value="AdoMet_MTases"/>
    <property type="match status" value="1"/>
</dbReference>
<evidence type="ECO:0000256" key="3">
    <source>
        <dbReference type="ARBA" id="ARBA00047418"/>
    </source>
</evidence>
<dbReference type="PANTHER" id="PTHR14741:SF32">
    <property type="entry name" value="TRIMETHYLGUANOSINE SYNTHASE"/>
    <property type="match status" value="1"/>
</dbReference>
<comment type="catalytic activity">
    <reaction evidence="4">
        <text>a 5'-end (N(7)-methyl 5'-triphosphoguanosine)-ribonucleoside in snoRNA + S-adenosyl-L-methionine = a 5'-end (N(2),N(7)-dimethyl 5'-triphosphoguanosine)-ribonucleoside in snoRNA + S-adenosyl-L-homocysteine + H(+)</text>
        <dbReference type="Rhea" id="RHEA:78475"/>
        <dbReference type="Rhea" id="RHEA-COMP:19086"/>
        <dbReference type="Rhea" id="RHEA-COMP:19088"/>
        <dbReference type="ChEBI" id="CHEBI:15378"/>
        <dbReference type="ChEBI" id="CHEBI:57856"/>
        <dbReference type="ChEBI" id="CHEBI:59789"/>
        <dbReference type="ChEBI" id="CHEBI:156461"/>
        <dbReference type="ChEBI" id="CHEBI:172880"/>
    </reaction>
    <physiologicalReaction direction="left-to-right" evidence="4">
        <dbReference type="Rhea" id="RHEA:78476"/>
    </physiologicalReaction>
</comment>
<evidence type="ECO:0000256" key="6">
    <source>
        <dbReference type="ARBA" id="ARBA00049075"/>
    </source>
</evidence>
<dbReference type="FunFam" id="3.40.50.150:FF:000305">
    <property type="entry name" value="S-adenosyl-L-methionine-dependent methyltransferase superfamily protein"/>
    <property type="match status" value="1"/>
</dbReference>
<dbReference type="EMBL" id="CM010715">
    <property type="protein sequence ID" value="RZC45663.1"/>
    <property type="molecule type" value="Genomic_DNA"/>
</dbReference>
<dbReference type="STRING" id="3469.A0A4Y7I9Q3"/>